<evidence type="ECO:0000313" key="3">
    <source>
        <dbReference type="EMBL" id="KAJ3573324.1"/>
    </source>
</evidence>
<protein>
    <submittedName>
        <fullName evidence="3">Uncharacterized protein</fullName>
    </submittedName>
</protein>
<keyword evidence="4" id="KW-1185">Reference proteome</keyword>
<gene>
    <name evidence="3" type="ORF">NP233_g2518</name>
</gene>
<reference evidence="3" key="1">
    <citation type="submission" date="2022-07" db="EMBL/GenBank/DDBJ databases">
        <title>Genome Sequence of Leucocoprinus birnbaumii.</title>
        <authorList>
            <person name="Buettner E."/>
        </authorList>
    </citation>
    <scope>NUCLEOTIDE SEQUENCE</scope>
    <source>
        <strain evidence="3">VT141</strain>
    </source>
</reference>
<feature type="signal peptide" evidence="2">
    <location>
        <begin position="1"/>
        <end position="24"/>
    </location>
</feature>
<feature type="region of interest" description="Disordered" evidence="1">
    <location>
        <begin position="61"/>
        <end position="117"/>
    </location>
</feature>
<dbReference type="EMBL" id="JANIEX010000107">
    <property type="protein sequence ID" value="KAJ3573324.1"/>
    <property type="molecule type" value="Genomic_DNA"/>
</dbReference>
<keyword evidence="2" id="KW-0732">Signal</keyword>
<evidence type="ECO:0000256" key="1">
    <source>
        <dbReference type="SAM" id="MobiDB-lite"/>
    </source>
</evidence>
<dbReference type="Proteomes" id="UP001213000">
    <property type="component" value="Unassembled WGS sequence"/>
</dbReference>
<sequence length="157" mass="17158">MHSLWMGLPLSSWNVSLIFGPVLEVPDRGDYIGEHENRQVSVELEGQDSGDLDEIEARMVRRPSGGGFGGLDFKPPLPAKPTLVHAPVEQAHHPELRRDLGHGQSPSTRPPFKLAITPTGRHTSVHLEPTPRTDRAATTALDQSPAHIFSAPTIFGR</sequence>
<feature type="chain" id="PRO_5042259110" evidence="2">
    <location>
        <begin position="25"/>
        <end position="157"/>
    </location>
</feature>
<comment type="caution">
    <text evidence="3">The sequence shown here is derived from an EMBL/GenBank/DDBJ whole genome shotgun (WGS) entry which is preliminary data.</text>
</comment>
<proteinExistence type="predicted"/>
<name>A0AAD5YTP5_9AGAR</name>
<organism evidence="3 4">
    <name type="scientific">Leucocoprinus birnbaumii</name>
    <dbReference type="NCBI Taxonomy" id="56174"/>
    <lineage>
        <taxon>Eukaryota</taxon>
        <taxon>Fungi</taxon>
        <taxon>Dikarya</taxon>
        <taxon>Basidiomycota</taxon>
        <taxon>Agaricomycotina</taxon>
        <taxon>Agaricomycetes</taxon>
        <taxon>Agaricomycetidae</taxon>
        <taxon>Agaricales</taxon>
        <taxon>Agaricineae</taxon>
        <taxon>Agaricaceae</taxon>
        <taxon>Leucocoprinus</taxon>
    </lineage>
</organism>
<evidence type="ECO:0000313" key="4">
    <source>
        <dbReference type="Proteomes" id="UP001213000"/>
    </source>
</evidence>
<feature type="compositionally biased region" description="Basic and acidic residues" evidence="1">
    <location>
        <begin position="90"/>
        <end position="101"/>
    </location>
</feature>
<accession>A0AAD5YTP5</accession>
<dbReference type="AlphaFoldDB" id="A0AAD5YTP5"/>
<evidence type="ECO:0000256" key="2">
    <source>
        <dbReference type="SAM" id="SignalP"/>
    </source>
</evidence>